<gene>
    <name evidence="1" type="ORF">M8C21_004758</name>
</gene>
<comment type="caution">
    <text evidence="1">The sequence shown here is derived from an EMBL/GenBank/DDBJ whole genome shotgun (WGS) entry which is preliminary data.</text>
</comment>
<protein>
    <submittedName>
        <fullName evidence="1">Uncharacterized protein</fullName>
    </submittedName>
</protein>
<proteinExistence type="predicted"/>
<dbReference type="AlphaFoldDB" id="A0AAD5CY52"/>
<keyword evidence="2" id="KW-1185">Reference proteome</keyword>
<organism evidence="1 2">
    <name type="scientific">Ambrosia artemisiifolia</name>
    <name type="common">Common ragweed</name>
    <dbReference type="NCBI Taxonomy" id="4212"/>
    <lineage>
        <taxon>Eukaryota</taxon>
        <taxon>Viridiplantae</taxon>
        <taxon>Streptophyta</taxon>
        <taxon>Embryophyta</taxon>
        <taxon>Tracheophyta</taxon>
        <taxon>Spermatophyta</taxon>
        <taxon>Magnoliopsida</taxon>
        <taxon>eudicotyledons</taxon>
        <taxon>Gunneridae</taxon>
        <taxon>Pentapetalae</taxon>
        <taxon>asterids</taxon>
        <taxon>campanulids</taxon>
        <taxon>Asterales</taxon>
        <taxon>Asteraceae</taxon>
        <taxon>Asteroideae</taxon>
        <taxon>Heliantheae alliance</taxon>
        <taxon>Heliantheae</taxon>
        <taxon>Ambrosia</taxon>
    </lineage>
</organism>
<sequence length="163" mass="18444">MAGMLPGVESARRRRFRGWSDPSSVAGSGFGSSRIRLSKDTHLTPTSFLQRSMVNQSDEDKLGGAAREAKERLDGRLRGHLKQDIKRQNSQETLSGVGRRISGNQVVMEDLQMEIFGSKKNGLKRFRWGKKWLRWKSSEEDECAICLDRVKASEKIVQLPCVH</sequence>
<dbReference type="EMBL" id="JAMZMK010006482">
    <property type="protein sequence ID" value="KAI7748701.1"/>
    <property type="molecule type" value="Genomic_DNA"/>
</dbReference>
<evidence type="ECO:0000313" key="1">
    <source>
        <dbReference type="EMBL" id="KAI7748701.1"/>
    </source>
</evidence>
<evidence type="ECO:0000313" key="2">
    <source>
        <dbReference type="Proteomes" id="UP001206925"/>
    </source>
</evidence>
<feature type="non-terminal residue" evidence="1">
    <location>
        <position position="1"/>
    </location>
</feature>
<dbReference type="SUPFAM" id="SSF57850">
    <property type="entry name" value="RING/U-box"/>
    <property type="match status" value="1"/>
</dbReference>
<dbReference type="InterPro" id="IPR013083">
    <property type="entry name" value="Znf_RING/FYVE/PHD"/>
</dbReference>
<reference evidence="1" key="1">
    <citation type="submission" date="2022-06" db="EMBL/GenBank/DDBJ databases">
        <title>Uncovering the hologenomic basis of an extraordinary plant invasion.</title>
        <authorList>
            <person name="Bieker V.C."/>
            <person name="Martin M.D."/>
            <person name="Gilbert T."/>
            <person name="Hodgins K."/>
            <person name="Battlay P."/>
            <person name="Petersen B."/>
            <person name="Wilson J."/>
        </authorList>
    </citation>
    <scope>NUCLEOTIDE SEQUENCE</scope>
    <source>
        <strain evidence="1">AA19_3_7</strain>
        <tissue evidence="1">Leaf</tissue>
    </source>
</reference>
<name>A0AAD5CY52_AMBAR</name>
<dbReference type="Proteomes" id="UP001206925">
    <property type="component" value="Unassembled WGS sequence"/>
</dbReference>
<accession>A0AAD5CY52</accession>
<dbReference type="Gene3D" id="3.30.40.10">
    <property type="entry name" value="Zinc/RING finger domain, C3HC4 (zinc finger)"/>
    <property type="match status" value="1"/>
</dbReference>